<proteinExistence type="inferred from homology"/>
<organism evidence="5 6">
    <name type="scientific">Salmonella enterica I</name>
    <dbReference type="NCBI Taxonomy" id="59201"/>
    <lineage>
        <taxon>Bacteria</taxon>
        <taxon>Pseudomonadati</taxon>
        <taxon>Pseudomonadota</taxon>
        <taxon>Gammaproteobacteria</taxon>
        <taxon>Enterobacterales</taxon>
        <taxon>Enterobacteriaceae</taxon>
        <taxon>Salmonella</taxon>
    </lineage>
</organism>
<dbReference type="GO" id="GO:0006310">
    <property type="term" value="P:DNA recombination"/>
    <property type="evidence" value="ECO:0007669"/>
    <property type="project" value="UniProtKB-KW"/>
</dbReference>
<dbReference type="InterPro" id="IPR013762">
    <property type="entry name" value="Integrase-like_cat_sf"/>
</dbReference>
<dbReference type="PROSITE" id="PS51898">
    <property type="entry name" value="TYR_RECOMBINASE"/>
    <property type="match status" value="1"/>
</dbReference>
<accession>A0A658BA01</accession>
<sequence>MLSDLLIMVDRRAKAVSLREKTIINERHAVRMLEPVLSLGVRSASVPDTWVRYADRCIDNGLAASTVRQRIDCVAAVVAWVIHADIKFKPAAPGSLGRMLEAMRTAARVIGKRIKRHRALSRPARVSVDEYAAVVRDIESLREPYRTATRLMLCFGLRASETLSLSRNSLIASGRLFIPDRCTKTHSDLLLPLPVKYIPLIDEWLGVIGESEIKYNTLVTTISRAGIKWRCHDLRKLFRTSAAVRGEDYLATELILNHAVKDVPSVYLQSPPFASMRKVLTNSIEEYLQVRVYRSEGRKCQSQR</sequence>
<dbReference type="RefSeq" id="WP_070788983.1">
    <property type="nucleotide sequence ID" value="NZ_QAQQ01000001.1"/>
</dbReference>
<dbReference type="GO" id="GO:0015074">
    <property type="term" value="P:DNA integration"/>
    <property type="evidence" value="ECO:0007669"/>
    <property type="project" value="UniProtKB-KW"/>
</dbReference>
<evidence type="ECO:0000259" key="4">
    <source>
        <dbReference type="PROSITE" id="PS51898"/>
    </source>
</evidence>
<dbReference type="PANTHER" id="PTHR30629">
    <property type="entry name" value="PROPHAGE INTEGRASE"/>
    <property type="match status" value="1"/>
</dbReference>
<keyword evidence="3" id="KW-0233">DNA recombination</keyword>
<dbReference type="EMBL" id="QAQR01000002">
    <property type="protein sequence ID" value="PUP38292.1"/>
    <property type="molecule type" value="Genomic_DNA"/>
</dbReference>
<keyword evidence="2" id="KW-0229">DNA integration</keyword>
<comment type="caution">
    <text evidence="5">The sequence shown here is derived from an EMBL/GenBank/DDBJ whole genome shotgun (WGS) entry which is preliminary data.</text>
</comment>
<evidence type="ECO:0000256" key="3">
    <source>
        <dbReference type="ARBA" id="ARBA00023172"/>
    </source>
</evidence>
<dbReference type="PANTHER" id="PTHR30629:SF2">
    <property type="entry name" value="PROPHAGE INTEGRASE INTS-RELATED"/>
    <property type="match status" value="1"/>
</dbReference>
<dbReference type="GO" id="GO:0003677">
    <property type="term" value="F:DNA binding"/>
    <property type="evidence" value="ECO:0007669"/>
    <property type="project" value="InterPro"/>
</dbReference>
<reference evidence="5 6" key="1">
    <citation type="submission" date="2018-04" db="EMBL/GenBank/DDBJ databases">
        <title>Whole genome sequencing of Salmonella enterica.</title>
        <authorList>
            <person name="Bell R."/>
        </authorList>
    </citation>
    <scope>NUCLEOTIDE SEQUENCE [LARGE SCALE GENOMIC DNA]</scope>
    <source>
        <strain evidence="5 6">CFSAN058504</strain>
    </source>
</reference>
<dbReference type="Gene3D" id="1.10.443.10">
    <property type="entry name" value="Intergrase catalytic core"/>
    <property type="match status" value="1"/>
</dbReference>
<gene>
    <name evidence="5" type="ORF">DAY08_06290</name>
</gene>
<protein>
    <submittedName>
        <fullName evidence="5">Integrase</fullName>
    </submittedName>
</protein>
<dbReference type="SUPFAM" id="SSF56349">
    <property type="entry name" value="DNA breaking-rejoining enzymes"/>
    <property type="match status" value="1"/>
</dbReference>
<dbReference type="InterPro" id="IPR002104">
    <property type="entry name" value="Integrase_catalytic"/>
</dbReference>
<evidence type="ECO:0000313" key="5">
    <source>
        <dbReference type="EMBL" id="PUP38292.1"/>
    </source>
</evidence>
<evidence type="ECO:0000256" key="1">
    <source>
        <dbReference type="ARBA" id="ARBA00008857"/>
    </source>
</evidence>
<dbReference type="InterPro" id="IPR050808">
    <property type="entry name" value="Phage_Integrase"/>
</dbReference>
<name>A0A658BA01_SALET</name>
<dbReference type="InterPro" id="IPR011010">
    <property type="entry name" value="DNA_brk_join_enz"/>
</dbReference>
<dbReference type="AlphaFoldDB" id="A0A658BA01"/>
<feature type="domain" description="Tyr recombinase" evidence="4">
    <location>
        <begin position="121"/>
        <end position="281"/>
    </location>
</feature>
<dbReference type="Proteomes" id="UP000250876">
    <property type="component" value="Unassembled WGS sequence"/>
</dbReference>
<evidence type="ECO:0000256" key="2">
    <source>
        <dbReference type="ARBA" id="ARBA00022908"/>
    </source>
</evidence>
<evidence type="ECO:0000313" key="6">
    <source>
        <dbReference type="Proteomes" id="UP000250876"/>
    </source>
</evidence>
<comment type="similarity">
    <text evidence="1">Belongs to the 'phage' integrase family.</text>
</comment>